<evidence type="ECO:0000313" key="5">
    <source>
        <dbReference type="Proteomes" id="UP000604825"/>
    </source>
</evidence>
<reference evidence="4" key="1">
    <citation type="submission" date="2020-10" db="EMBL/GenBank/DDBJ databases">
        <authorList>
            <person name="Han B."/>
            <person name="Lu T."/>
            <person name="Zhao Q."/>
            <person name="Huang X."/>
            <person name="Zhao Y."/>
        </authorList>
    </citation>
    <scope>NUCLEOTIDE SEQUENCE</scope>
</reference>
<gene>
    <name evidence="4" type="ORF">NCGR_LOCUS37699</name>
</gene>
<accession>A0A811Q122</accession>
<dbReference type="PROSITE" id="PS51767">
    <property type="entry name" value="PEPTIDASE_A1"/>
    <property type="match status" value="1"/>
</dbReference>
<dbReference type="PANTHER" id="PTHR47967">
    <property type="entry name" value="OS07G0603500 PROTEIN-RELATED"/>
    <property type="match status" value="1"/>
</dbReference>
<dbReference type="AlphaFoldDB" id="A0A811Q122"/>
<keyword evidence="1" id="KW-0645">Protease</keyword>
<keyword evidence="5" id="KW-1185">Reference proteome</keyword>
<feature type="domain" description="Peptidase A1" evidence="3">
    <location>
        <begin position="1"/>
        <end position="178"/>
    </location>
</feature>
<dbReference type="InterPro" id="IPR021109">
    <property type="entry name" value="Peptidase_aspartic_dom_sf"/>
</dbReference>
<name>A0A811Q122_9POAL</name>
<dbReference type="EMBL" id="CAJGYO010000009">
    <property type="protein sequence ID" value="CAD6254090.1"/>
    <property type="molecule type" value="Genomic_DNA"/>
</dbReference>
<dbReference type="Gene3D" id="2.40.70.10">
    <property type="entry name" value="Acid Proteases"/>
    <property type="match status" value="1"/>
</dbReference>
<dbReference type="SUPFAM" id="SSF50630">
    <property type="entry name" value="Acid proteases"/>
    <property type="match status" value="1"/>
</dbReference>
<dbReference type="GO" id="GO:0005576">
    <property type="term" value="C:extracellular region"/>
    <property type="evidence" value="ECO:0007669"/>
    <property type="project" value="TreeGrafter"/>
</dbReference>
<evidence type="ECO:0000256" key="1">
    <source>
        <dbReference type="ARBA" id="ARBA00022670"/>
    </source>
</evidence>
<evidence type="ECO:0000313" key="4">
    <source>
        <dbReference type="EMBL" id="CAD6254090.1"/>
    </source>
</evidence>
<dbReference type="Pfam" id="PF14541">
    <property type="entry name" value="TAXi_C"/>
    <property type="match status" value="1"/>
</dbReference>
<dbReference type="InterPro" id="IPR051708">
    <property type="entry name" value="Plant_Aspart_Prot_A1"/>
</dbReference>
<dbReference type="Proteomes" id="UP000604825">
    <property type="component" value="Unassembled WGS sequence"/>
</dbReference>
<proteinExistence type="predicted"/>
<evidence type="ECO:0000256" key="2">
    <source>
        <dbReference type="ARBA" id="ARBA00022801"/>
    </source>
</evidence>
<dbReference type="InterPro" id="IPR033121">
    <property type="entry name" value="PEPTIDASE_A1"/>
</dbReference>
<organism evidence="4 5">
    <name type="scientific">Miscanthus lutarioriparius</name>
    <dbReference type="NCBI Taxonomy" id="422564"/>
    <lineage>
        <taxon>Eukaryota</taxon>
        <taxon>Viridiplantae</taxon>
        <taxon>Streptophyta</taxon>
        <taxon>Embryophyta</taxon>
        <taxon>Tracheophyta</taxon>
        <taxon>Spermatophyta</taxon>
        <taxon>Magnoliopsida</taxon>
        <taxon>Liliopsida</taxon>
        <taxon>Poales</taxon>
        <taxon>Poaceae</taxon>
        <taxon>PACMAD clade</taxon>
        <taxon>Panicoideae</taxon>
        <taxon>Andropogonodae</taxon>
        <taxon>Andropogoneae</taxon>
        <taxon>Saccharinae</taxon>
        <taxon>Miscanthus</taxon>
    </lineage>
</organism>
<dbReference type="OrthoDB" id="2747330at2759"/>
<evidence type="ECO:0000259" key="3">
    <source>
        <dbReference type="PROSITE" id="PS51767"/>
    </source>
</evidence>
<comment type="caution">
    <text evidence="4">The sequence shown here is derived from an EMBL/GenBank/DDBJ whole genome shotgun (WGS) entry which is preliminary data.</text>
</comment>
<sequence length="178" mass="18458">MKSATGSGPLSLVSQLKVGAFSYCLTSDAAKTNPLLFGSGDLTGAGVQSTPLLQTSTYYTVNLESISIGAATTAGTGSSGIIFDSGTTLTFLAEPAYTLAKAAVLSQTANLTMAPSRDGYEVCFQTSGAVFPSMVLHFDGGDIWICRRRTTSGRWTTPSAPGSCRSRRACPLSETSCK</sequence>
<dbReference type="InterPro" id="IPR032799">
    <property type="entry name" value="TAXi_C"/>
</dbReference>
<dbReference type="GO" id="GO:0006508">
    <property type="term" value="P:proteolysis"/>
    <property type="evidence" value="ECO:0007669"/>
    <property type="project" value="UniProtKB-KW"/>
</dbReference>
<dbReference type="GO" id="GO:0008233">
    <property type="term" value="F:peptidase activity"/>
    <property type="evidence" value="ECO:0007669"/>
    <property type="project" value="UniProtKB-KW"/>
</dbReference>
<protein>
    <recommendedName>
        <fullName evidence="3">Peptidase A1 domain-containing protein</fullName>
    </recommendedName>
</protein>
<dbReference type="PANTHER" id="PTHR47967:SF20">
    <property type="entry name" value="OS01G0696800 PROTEIN"/>
    <property type="match status" value="1"/>
</dbReference>
<keyword evidence="2" id="KW-0378">Hydrolase</keyword>